<sequence length="100" mass="10516">ALMQTFLPTSSELNHISEALFSHSFLSSAASLARCHPSVPKRCCWTSVLGQRGSTLGFQRLGLARGDPLGMRAPGELGKEQGAASQGGLTALIAASRIFM</sequence>
<organism evidence="1 2">
    <name type="scientific">Geospiza parvula</name>
    <name type="common">Small tree-finch</name>
    <name type="synonym">Camarhynchus parvulus</name>
    <dbReference type="NCBI Taxonomy" id="87175"/>
    <lineage>
        <taxon>Eukaryota</taxon>
        <taxon>Metazoa</taxon>
        <taxon>Chordata</taxon>
        <taxon>Craniata</taxon>
        <taxon>Vertebrata</taxon>
        <taxon>Euteleostomi</taxon>
        <taxon>Archelosauria</taxon>
        <taxon>Archosauria</taxon>
        <taxon>Dinosauria</taxon>
        <taxon>Saurischia</taxon>
        <taxon>Theropoda</taxon>
        <taxon>Coelurosauria</taxon>
        <taxon>Aves</taxon>
        <taxon>Neognathae</taxon>
        <taxon>Neoaves</taxon>
        <taxon>Telluraves</taxon>
        <taxon>Australaves</taxon>
        <taxon>Passeriformes</taxon>
        <taxon>Thraupidae</taxon>
        <taxon>Camarhynchus</taxon>
    </lineage>
</organism>
<dbReference type="Ensembl" id="ENSCPVT00000023144.2">
    <property type="protein sequence ID" value="ENSCPVP00000022164.1"/>
    <property type="gene ID" value="ENSCPVG00000015895.2"/>
</dbReference>
<dbReference type="Proteomes" id="UP000694382">
    <property type="component" value="Chromosome 18"/>
</dbReference>
<name>A0A8C3NJM7_GEOPR</name>
<evidence type="ECO:0000313" key="2">
    <source>
        <dbReference type="Proteomes" id="UP000694382"/>
    </source>
</evidence>
<accession>A0A8C3NJM7</accession>
<reference evidence="1" key="2">
    <citation type="submission" date="2025-08" db="UniProtKB">
        <authorList>
            <consortium name="Ensembl"/>
        </authorList>
    </citation>
    <scope>IDENTIFICATION</scope>
</reference>
<reference evidence="1" key="3">
    <citation type="submission" date="2025-09" db="UniProtKB">
        <authorList>
            <consortium name="Ensembl"/>
        </authorList>
    </citation>
    <scope>IDENTIFICATION</scope>
</reference>
<keyword evidence="2" id="KW-1185">Reference proteome</keyword>
<protein>
    <submittedName>
        <fullName evidence="1">Uncharacterized protein</fullName>
    </submittedName>
</protein>
<dbReference type="AlphaFoldDB" id="A0A8C3NJM7"/>
<reference evidence="1" key="1">
    <citation type="submission" date="2020-02" db="EMBL/GenBank/DDBJ databases">
        <authorList>
            <person name="Enbody D E."/>
            <person name="Pettersson E M."/>
        </authorList>
    </citation>
    <scope>NUCLEOTIDE SEQUENCE [LARGE SCALE GENOMIC DNA]</scope>
</reference>
<evidence type="ECO:0000313" key="1">
    <source>
        <dbReference type="Ensembl" id="ENSCPVP00000022164.1"/>
    </source>
</evidence>
<proteinExistence type="predicted"/>